<protein>
    <submittedName>
        <fullName evidence="3">Uncharacterized protein YhaN</fullName>
    </submittedName>
</protein>
<dbReference type="InterPro" id="IPR027417">
    <property type="entry name" value="P-loop_NTPase"/>
</dbReference>
<feature type="domain" description="YhaN AAA" evidence="2">
    <location>
        <begin position="1"/>
        <end position="205"/>
    </location>
</feature>
<name>A0A7W6FWR7_9HYPH</name>
<dbReference type="EMBL" id="JACIDO010000021">
    <property type="protein sequence ID" value="MBB3938205.1"/>
    <property type="molecule type" value="Genomic_DNA"/>
</dbReference>
<keyword evidence="4" id="KW-1185">Reference proteome</keyword>
<keyword evidence="1" id="KW-0175">Coiled coil</keyword>
<evidence type="ECO:0000259" key="2">
    <source>
        <dbReference type="Pfam" id="PF13514"/>
    </source>
</evidence>
<evidence type="ECO:0000256" key="1">
    <source>
        <dbReference type="SAM" id="Coils"/>
    </source>
</evidence>
<dbReference type="Proteomes" id="UP000531216">
    <property type="component" value="Unassembled WGS sequence"/>
</dbReference>
<evidence type="ECO:0000313" key="3">
    <source>
        <dbReference type="EMBL" id="MBB3938205.1"/>
    </source>
</evidence>
<gene>
    <name evidence="3" type="ORF">GGR05_004376</name>
</gene>
<feature type="coiled-coil region" evidence="1">
    <location>
        <begin position="943"/>
        <end position="990"/>
    </location>
</feature>
<dbReference type="AlphaFoldDB" id="A0A7W6FWR7"/>
<evidence type="ECO:0000313" key="4">
    <source>
        <dbReference type="Proteomes" id="UP000531216"/>
    </source>
</evidence>
<dbReference type="SUPFAM" id="SSF52540">
    <property type="entry name" value="P-loop containing nucleoside triphosphate hydrolases"/>
    <property type="match status" value="1"/>
</dbReference>
<dbReference type="OrthoDB" id="9764467at2"/>
<sequence length="1157" mass="125003">MRFRKLELIRYGGFADRVFDFGEGGPDLHLVVGPNEAGKSTALAAIGDLLFGIPGQSSQNWRYDYSQLRLRALIEHDGETIDVTRRKGNRDTLLQADGTPYTADPLAALLGGLDRTAFERMFGLDHTKLRRGGEGILSGRDDAARITLEAGTGLSHIGTELKKLEEAAVALFKPAGQNPPVNRLLRERTEALGRVRQSSIGDADWTKVRQRRTDAEMRRQALIEEAEAMSREQARLDRIARARAPFARLKEARRELDELRIVPDMAPDAGERFATAKAERGTLAALVTRVEADIARVAAVIDAIEVPGPLIAERAAIEALDERRPVIATAAMDLERRRAELERIDAQIASARAEAHLRDGVALPTAGWRRRAVTHLDARRDLRQRETIAGKERARIAVARAEGATELARLGDFLDAGAVNEALATLPMDAEKRLGQAEKDAARRHIRANGHLEGLRPWAGTAAVLARLELPSAAEAGEAQRTIDTARNEAFAARKEAEAAETTAIREKSKLATIGAGDTLPTPDAIAAQRASRDRVVDAVRERLASERRTDDEATGHALREAVAEADRLADRRDGEATRIAEHGLAVVALAEAEEFRAAAETRRSVWTAELERAEAEWAARLGALGFERPIVAADFANWLMQRTAALEAGREAAEALETLQELRAATERSRSRIRQALAEAGGGGVATDDPGLIERARRFAALSSERATARERIVREMVVIDRAGVELELEEKVIDEERMALDTEIGALAEEAGLAETSGEIALVDALAALEGIAEETATREGVARQIVGIERDRIAFEADLDTVLGALRQARKGRAVDQVQTLAAGLDDAIRDTEEWDTQIGERTRLTEEFAQTKAQLDAAETVIGALMRKAGVADETALDQTIAKADRRAFLRTVEREALVELAGADNNAGLDALAVEIAELSVEEEAAARSRIQDRRPNLASEREEVGRALNAVEEEMERAASDSAAANAQQEATEAAHQLAEVAEEHVRTASAAALLRWMLDRHRATNQAPLIARAGALFAKVTGGAFVGLGVGYAADDRPVILARRADGAEVGVEALSEGTRDQLYLALRLGTIEGRSGAATLPVICDDLLITADDARAACLFEVLAAAAAHTQVIVFSHHEHLIEVARKALGAGGLKLQRIVSNLDTTAAA</sequence>
<reference evidence="3 4" key="1">
    <citation type="submission" date="2020-08" db="EMBL/GenBank/DDBJ databases">
        <title>Genomic Encyclopedia of Type Strains, Phase IV (KMG-IV): sequencing the most valuable type-strain genomes for metagenomic binning, comparative biology and taxonomic classification.</title>
        <authorList>
            <person name="Goeker M."/>
        </authorList>
    </citation>
    <scope>NUCLEOTIDE SEQUENCE [LARGE SCALE GENOMIC DNA]</scope>
    <source>
        <strain evidence="3 4">DSM 25024</strain>
    </source>
</reference>
<accession>A0A7W6FWR7</accession>
<proteinExistence type="predicted"/>
<dbReference type="InterPro" id="IPR038734">
    <property type="entry name" value="YhaN_AAA"/>
</dbReference>
<feature type="coiled-coil region" evidence="1">
    <location>
        <begin position="646"/>
        <end position="680"/>
    </location>
</feature>
<dbReference type="PANTHER" id="PTHR41259:SF1">
    <property type="entry name" value="DOUBLE-STRAND BREAK REPAIR RAD50 ATPASE, PUTATIVE-RELATED"/>
    <property type="match status" value="1"/>
</dbReference>
<dbReference type="PANTHER" id="PTHR41259">
    <property type="entry name" value="DOUBLE-STRAND BREAK REPAIR RAD50 ATPASE, PUTATIVE-RELATED"/>
    <property type="match status" value="1"/>
</dbReference>
<dbReference type="RefSeq" id="WP_090966789.1">
    <property type="nucleotide sequence ID" value="NZ_FOOA01000038.1"/>
</dbReference>
<organism evidence="3 4">
    <name type="scientific">Aureimonas phyllosphaerae</name>
    <dbReference type="NCBI Taxonomy" id="1166078"/>
    <lineage>
        <taxon>Bacteria</taxon>
        <taxon>Pseudomonadati</taxon>
        <taxon>Pseudomonadota</taxon>
        <taxon>Alphaproteobacteria</taxon>
        <taxon>Hyphomicrobiales</taxon>
        <taxon>Aurantimonadaceae</taxon>
        <taxon>Aureimonas</taxon>
    </lineage>
</organism>
<dbReference type="Gene3D" id="3.40.50.300">
    <property type="entry name" value="P-loop containing nucleotide triphosphate hydrolases"/>
    <property type="match status" value="2"/>
</dbReference>
<comment type="caution">
    <text evidence="3">The sequence shown here is derived from an EMBL/GenBank/DDBJ whole genome shotgun (WGS) entry which is preliminary data.</text>
</comment>
<dbReference type="Pfam" id="PF13514">
    <property type="entry name" value="AAA_27"/>
    <property type="match status" value="1"/>
</dbReference>